<evidence type="ECO:0000259" key="2">
    <source>
        <dbReference type="Pfam" id="PF07883"/>
    </source>
</evidence>
<feature type="domain" description="Cupin type-2" evidence="2">
    <location>
        <begin position="43"/>
        <end position="104"/>
    </location>
</feature>
<dbReference type="PANTHER" id="PTHR35848">
    <property type="entry name" value="OXALATE-BINDING PROTEIN"/>
    <property type="match status" value="1"/>
</dbReference>
<dbReference type="InterPro" id="IPR051610">
    <property type="entry name" value="GPI/OXD"/>
</dbReference>
<evidence type="ECO:0000313" key="4">
    <source>
        <dbReference type="Proteomes" id="UP000431401"/>
    </source>
</evidence>
<proteinExistence type="predicted"/>
<sequence length="155" mass="15934">MTGAPPVVRRLGDLHASLISPADTVRLCTLAGPEHGSAASVFLEIWEPGGAQPVNSHPDSAEIFLVLAGTALAYSDEHVAELTAGDILVLQPGSAHRIVNTSASERLYTVTVMADDGGFAALVAAGTRVPLHTSDIRVLTGIAADTDPDSGRDTA</sequence>
<dbReference type="Proteomes" id="UP000431401">
    <property type="component" value="Unassembled WGS sequence"/>
</dbReference>
<dbReference type="Gene3D" id="2.60.120.10">
    <property type="entry name" value="Jelly Rolls"/>
    <property type="match status" value="1"/>
</dbReference>
<organism evidence="3 4">
    <name type="scientific">Nocardia aurantia</name>
    <dbReference type="NCBI Taxonomy" id="2585199"/>
    <lineage>
        <taxon>Bacteria</taxon>
        <taxon>Bacillati</taxon>
        <taxon>Actinomycetota</taxon>
        <taxon>Actinomycetes</taxon>
        <taxon>Mycobacteriales</taxon>
        <taxon>Nocardiaceae</taxon>
        <taxon>Nocardia</taxon>
    </lineage>
</organism>
<keyword evidence="4" id="KW-1185">Reference proteome</keyword>
<dbReference type="InterPro" id="IPR014710">
    <property type="entry name" value="RmlC-like_jellyroll"/>
</dbReference>
<reference evidence="3 4" key="1">
    <citation type="submission" date="2019-10" db="EMBL/GenBank/DDBJ databases">
        <title>Nocardia macrotermitis sp. nov. and Nocardia aurantia sp. nov., isolated from the gut of fungus growing-termite Macrotermes natalensis.</title>
        <authorList>
            <person name="Benndorf R."/>
            <person name="Schwitalla J."/>
            <person name="Martin K."/>
            <person name="De Beer W."/>
            <person name="Kaster A.-K."/>
            <person name="Vollmers J."/>
            <person name="Poulsen M."/>
            <person name="Beemelmanns C."/>
        </authorList>
    </citation>
    <scope>NUCLEOTIDE SEQUENCE [LARGE SCALE GENOMIC DNA]</scope>
    <source>
        <strain evidence="3 4">RB56</strain>
    </source>
</reference>
<accession>A0A7K0DL58</accession>
<dbReference type="SUPFAM" id="SSF51182">
    <property type="entry name" value="RmlC-like cupins"/>
    <property type="match status" value="1"/>
</dbReference>
<evidence type="ECO:0000313" key="3">
    <source>
        <dbReference type="EMBL" id="MQY25514.1"/>
    </source>
</evidence>
<name>A0A7K0DL58_9NOCA</name>
<dbReference type="PANTHER" id="PTHR35848:SF6">
    <property type="entry name" value="CUPIN TYPE-2 DOMAIN-CONTAINING PROTEIN"/>
    <property type="match status" value="1"/>
</dbReference>
<dbReference type="AlphaFoldDB" id="A0A7K0DL58"/>
<comment type="caution">
    <text evidence="3">The sequence shown here is derived from an EMBL/GenBank/DDBJ whole genome shotgun (WGS) entry which is preliminary data.</text>
</comment>
<protein>
    <recommendedName>
        <fullName evidence="2">Cupin type-2 domain-containing protein</fullName>
    </recommendedName>
</protein>
<dbReference type="InterPro" id="IPR011051">
    <property type="entry name" value="RmlC_Cupin_sf"/>
</dbReference>
<dbReference type="EMBL" id="WEGI01000002">
    <property type="protein sequence ID" value="MQY25514.1"/>
    <property type="molecule type" value="Genomic_DNA"/>
</dbReference>
<gene>
    <name evidence="3" type="ORF">NRB56_10710</name>
</gene>
<dbReference type="RefSeq" id="WP_153339341.1">
    <property type="nucleotide sequence ID" value="NZ_WEGI01000002.1"/>
</dbReference>
<dbReference type="OrthoDB" id="9791637at2"/>
<dbReference type="InterPro" id="IPR013096">
    <property type="entry name" value="Cupin_2"/>
</dbReference>
<keyword evidence="1" id="KW-0479">Metal-binding</keyword>
<evidence type="ECO:0000256" key="1">
    <source>
        <dbReference type="ARBA" id="ARBA00022723"/>
    </source>
</evidence>
<dbReference type="GO" id="GO:0046872">
    <property type="term" value="F:metal ion binding"/>
    <property type="evidence" value="ECO:0007669"/>
    <property type="project" value="UniProtKB-KW"/>
</dbReference>
<dbReference type="Pfam" id="PF07883">
    <property type="entry name" value="Cupin_2"/>
    <property type="match status" value="1"/>
</dbReference>